<evidence type="ECO:0000256" key="1">
    <source>
        <dbReference type="PIRSR" id="PIRSR620019-1"/>
    </source>
</evidence>
<dbReference type="EMBL" id="BOPF01000053">
    <property type="protein sequence ID" value="GIJ51688.1"/>
    <property type="molecule type" value="Genomic_DNA"/>
</dbReference>
<reference evidence="4" key="1">
    <citation type="submission" date="2021-01" db="EMBL/GenBank/DDBJ databases">
        <title>Whole genome shotgun sequence of Virgisporangium aliadipatigenens NBRC 105644.</title>
        <authorList>
            <person name="Komaki H."/>
            <person name="Tamura T."/>
        </authorList>
    </citation>
    <scope>NUCLEOTIDE SEQUENCE</scope>
    <source>
        <strain evidence="4">NBRC 105644</strain>
    </source>
</reference>
<comment type="caution">
    <text evidence="4">The sequence shown here is derived from an EMBL/GenBank/DDBJ whole genome shotgun (WGS) entry which is preliminary data.</text>
</comment>
<protein>
    <submittedName>
        <fullName evidence="4">Acetyltransferase</fullName>
    </submittedName>
</protein>
<dbReference type="InterPro" id="IPR050179">
    <property type="entry name" value="Trans_hexapeptide_repeat"/>
</dbReference>
<feature type="site" description="Increases basicity of active site His" evidence="1">
    <location>
        <position position="135"/>
    </location>
</feature>
<organism evidence="4 5">
    <name type="scientific">Virgisporangium aliadipatigenens</name>
    <dbReference type="NCBI Taxonomy" id="741659"/>
    <lineage>
        <taxon>Bacteria</taxon>
        <taxon>Bacillati</taxon>
        <taxon>Actinomycetota</taxon>
        <taxon>Actinomycetes</taxon>
        <taxon>Micromonosporales</taxon>
        <taxon>Micromonosporaceae</taxon>
        <taxon>Virgisporangium</taxon>
    </lineage>
</organism>
<dbReference type="RefSeq" id="WP_203905083.1">
    <property type="nucleotide sequence ID" value="NZ_BOPF01000053.1"/>
</dbReference>
<feature type="binding site" evidence="2">
    <location>
        <begin position="32"/>
        <end position="33"/>
    </location>
    <ligand>
        <name>substrate</name>
    </ligand>
</feature>
<dbReference type="Gene3D" id="2.160.10.10">
    <property type="entry name" value="Hexapeptide repeat proteins"/>
    <property type="match status" value="1"/>
</dbReference>
<feature type="active site" description="Proton acceptor" evidence="1">
    <location>
        <position position="134"/>
    </location>
</feature>
<dbReference type="InterPro" id="IPR020019">
    <property type="entry name" value="AcTrfase_PglD-like"/>
</dbReference>
<keyword evidence="5" id="KW-1185">Reference proteome</keyword>
<dbReference type="Proteomes" id="UP000619260">
    <property type="component" value="Unassembled WGS sequence"/>
</dbReference>
<proteinExistence type="predicted"/>
<evidence type="ECO:0000259" key="3">
    <source>
        <dbReference type="Pfam" id="PF17836"/>
    </source>
</evidence>
<feature type="domain" description="PglD N-terminal" evidence="3">
    <location>
        <begin position="4"/>
        <end position="77"/>
    </location>
</feature>
<dbReference type="NCBIfam" id="TIGR03570">
    <property type="entry name" value="NeuD_NnaD"/>
    <property type="match status" value="1"/>
</dbReference>
<feature type="binding site" evidence="2">
    <location>
        <position position="67"/>
    </location>
    <ligand>
        <name>substrate</name>
    </ligand>
</feature>
<accession>A0A8J4DVZ8</accession>
<evidence type="ECO:0000256" key="2">
    <source>
        <dbReference type="PIRSR" id="PIRSR620019-2"/>
    </source>
</evidence>
<gene>
    <name evidence="4" type="ORF">Val02_85740</name>
</gene>
<dbReference type="PANTHER" id="PTHR43300:SF7">
    <property type="entry name" value="UDP-N-ACETYLBACILLOSAMINE N-ACETYLTRANSFERASE"/>
    <property type="match status" value="1"/>
</dbReference>
<evidence type="ECO:0000313" key="4">
    <source>
        <dbReference type="EMBL" id="GIJ51688.1"/>
    </source>
</evidence>
<dbReference type="CDD" id="cd03360">
    <property type="entry name" value="LbH_AT_putative"/>
    <property type="match status" value="1"/>
</dbReference>
<dbReference type="Gene3D" id="3.40.50.20">
    <property type="match status" value="1"/>
</dbReference>
<dbReference type="InterPro" id="IPR041561">
    <property type="entry name" value="PglD_N"/>
</dbReference>
<dbReference type="AlphaFoldDB" id="A0A8J4DVZ8"/>
<dbReference type="InterPro" id="IPR011004">
    <property type="entry name" value="Trimer_LpxA-like_sf"/>
</dbReference>
<dbReference type="PANTHER" id="PTHR43300">
    <property type="entry name" value="ACETYLTRANSFERASE"/>
    <property type="match status" value="1"/>
</dbReference>
<sequence length="211" mass="20873">MNPIVIVGAGGFGREVCAYAADLGWPVAGFADDEPRALDGFTLPVGVLGPVDAVDITPATRFIVAVGDPALRHKLAAAVIGRGGVLGTLVHPRAYVAAGARLEPGCVVCPFAFVGSGAHLAANAVVNIHASVGHDATVGEHAVLSPFAAVNGHASIGAAAFLGTHATVTPGRRVGTGAKVSAGSVVLRDVPAGALAVGNPARSRVMFPDAG</sequence>
<name>A0A8J4DVZ8_9ACTN</name>
<dbReference type="SUPFAM" id="SSF51161">
    <property type="entry name" value="Trimeric LpxA-like enzymes"/>
    <property type="match status" value="1"/>
</dbReference>
<dbReference type="Pfam" id="PF17836">
    <property type="entry name" value="PglD_N"/>
    <property type="match status" value="1"/>
</dbReference>
<evidence type="ECO:0000313" key="5">
    <source>
        <dbReference type="Proteomes" id="UP000619260"/>
    </source>
</evidence>